<dbReference type="EMBL" id="CP045652">
    <property type="protein sequence ID" value="QGA24965.1"/>
    <property type="molecule type" value="Genomic_DNA"/>
</dbReference>
<dbReference type="RefSeq" id="WP_153509287.1">
    <property type="nucleotide sequence ID" value="NZ_CP045652.1"/>
</dbReference>
<proteinExistence type="predicted"/>
<name>A0A5Q0Q4J1_9SPHI</name>
<organism evidence="1 2">
    <name type="scientific">Sphingobacterium zhuxiongii</name>
    <dbReference type="NCBI Taxonomy" id="2662364"/>
    <lineage>
        <taxon>Bacteria</taxon>
        <taxon>Pseudomonadati</taxon>
        <taxon>Bacteroidota</taxon>
        <taxon>Sphingobacteriia</taxon>
        <taxon>Sphingobacteriales</taxon>
        <taxon>Sphingobacteriaceae</taxon>
        <taxon>Sphingobacterium</taxon>
    </lineage>
</organism>
<dbReference type="KEGG" id="sphe:GFH32_00895"/>
<sequence length="61" mass="6702">MKQKLTPYESPKVEWEVIELESSIAQSSTTISGGENLTNEFTPAVDSWGAEQSQDSVRGDL</sequence>
<evidence type="ECO:0000313" key="2">
    <source>
        <dbReference type="Proteomes" id="UP000326921"/>
    </source>
</evidence>
<reference evidence="1 2" key="1">
    <citation type="submission" date="2019-10" db="EMBL/GenBank/DDBJ databases">
        <authorList>
            <person name="Dong K."/>
        </authorList>
    </citation>
    <scope>NUCLEOTIDE SEQUENCE [LARGE SCALE GENOMIC DNA]</scope>
    <source>
        <strain evidence="2">dk4302</strain>
    </source>
</reference>
<dbReference type="Proteomes" id="UP000326921">
    <property type="component" value="Chromosome"/>
</dbReference>
<protein>
    <submittedName>
        <fullName evidence="1">Uncharacterized protein</fullName>
    </submittedName>
</protein>
<gene>
    <name evidence="1" type="ORF">GFH32_00895</name>
</gene>
<accession>A0A5Q0Q4J1</accession>
<dbReference type="AlphaFoldDB" id="A0A5Q0Q4J1"/>
<keyword evidence="2" id="KW-1185">Reference proteome</keyword>
<evidence type="ECO:0000313" key="1">
    <source>
        <dbReference type="EMBL" id="QGA24965.1"/>
    </source>
</evidence>